<accession>A0A4C1WLU6</accession>
<dbReference type="EMBL" id="BGZK01000598">
    <property type="protein sequence ID" value="GBP52251.1"/>
    <property type="molecule type" value="Genomic_DNA"/>
</dbReference>
<comment type="caution">
    <text evidence="2">The sequence shown here is derived from an EMBL/GenBank/DDBJ whole genome shotgun (WGS) entry which is preliminary data.</text>
</comment>
<gene>
    <name evidence="2" type="ORF">EVAR_83112_1</name>
</gene>
<keyword evidence="3" id="KW-1185">Reference proteome</keyword>
<protein>
    <submittedName>
        <fullName evidence="2">Uncharacterized protein</fullName>
    </submittedName>
</protein>
<evidence type="ECO:0000313" key="2">
    <source>
        <dbReference type="EMBL" id="GBP52251.1"/>
    </source>
</evidence>
<dbReference type="AlphaFoldDB" id="A0A4C1WLU6"/>
<sequence>MMTSLRLRLPMCSGDYLPPAACMFVCPLEILFKKRYDNTKLYSHKLFRKGIRKSRKKLARGKVSTGRKCIPSEEEKANSANKS</sequence>
<proteinExistence type="predicted"/>
<dbReference type="Proteomes" id="UP000299102">
    <property type="component" value="Unassembled WGS sequence"/>
</dbReference>
<evidence type="ECO:0000256" key="1">
    <source>
        <dbReference type="SAM" id="MobiDB-lite"/>
    </source>
</evidence>
<evidence type="ECO:0000313" key="3">
    <source>
        <dbReference type="Proteomes" id="UP000299102"/>
    </source>
</evidence>
<name>A0A4C1WLU6_EUMVA</name>
<organism evidence="2 3">
    <name type="scientific">Eumeta variegata</name>
    <name type="common">Bagworm moth</name>
    <name type="synonym">Eumeta japonica</name>
    <dbReference type="NCBI Taxonomy" id="151549"/>
    <lineage>
        <taxon>Eukaryota</taxon>
        <taxon>Metazoa</taxon>
        <taxon>Ecdysozoa</taxon>
        <taxon>Arthropoda</taxon>
        <taxon>Hexapoda</taxon>
        <taxon>Insecta</taxon>
        <taxon>Pterygota</taxon>
        <taxon>Neoptera</taxon>
        <taxon>Endopterygota</taxon>
        <taxon>Lepidoptera</taxon>
        <taxon>Glossata</taxon>
        <taxon>Ditrysia</taxon>
        <taxon>Tineoidea</taxon>
        <taxon>Psychidae</taxon>
        <taxon>Oiketicinae</taxon>
        <taxon>Eumeta</taxon>
    </lineage>
</organism>
<feature type="region of interest" description="Disordered" evidence="1">
    <location>
        <begin position="57"/>
        <end position="83"/>
    </location>
</feature>
<reference evidence="2 3" key="1">
    <citation type="journal article" date="2019" name="Commun. Biol.">
        <title>The bagworm genome reveals a unique fibroin gene that provides high tensile strength.</title>
        <authorList>
            <person name="Kono N."/>
            <person name="Nakamura H."/>
            <person name="Ohtoshi R."/>
            <person name="Tomita M."/>
            <person name="Numata K."/>
            <person name="Arakawa K."/>
        </authorList>
    </citation>
    <scope>NUCLEOTIDE SEQUENCE [LARGE SCALE GENOMIC DNA]</scope>
</reference>